<gene>
    <name evidence="1" type="ORF">BN2475_350040</name>
</gene>
<dbReference type="Proteomes" id="UP000187012">
    <property type="component" value="Unassembled WGS sequence"/>
</dbReference>
<reference evidence="1 2" key="1">
    <citation type="submission" date="2016-12" db="EMBL/GenBank/DDBJ databases">
        <authorList>
            <person name="Song W.-J."/>
            <person name="Kurnit D.M."/>
        </authorList>
    </citation>
    <scope>NUCLEOTIDE SEQUENCE [LARGE SCALE GENOMIC DNA]</scope>
    <source>
        <strain evidence="1 2">STM7296</strain>
    </source>
</reference>
<name>A0A1N7S4N0_9BURK</name>
<dbReference type="AlphaFoldDB" id="A0A1N7S4N0"/>
<dbReference type="EMBL" id="CYGX02000035">
    <property type="protein sequence ID" value="SIT42327.1"/>
    <property type="molecule type" value="Genomic_DNA"/>
</dbReference>
<accession>A0A1N7S4N0</accession>
<organism evidence="1 2">
    <name type="scientific">Paraburkholderia ribeironis</name>
    <dbReference type="NCBI Taxonomy" id="1247936"/>
    <lineage>
        <taxon>Bacteria</taxon>
        <taxon>Pseudomonadati</taxon>
        <taxon>Pseudomonadota</taxon>
        <taxon>Betaproteobacteria</taxon>
        <taxon>Burkholderiales</taxon>
        <taxon>Burkholderiaceae</taxon>
        <taxon>Paraburkholderia</taxon>
    </lineage>
</organism>
<sequence>MLGCCASAALWYCHRPMVHATVGARASTAKAWSNPFRVSSPAYREAEEYHKWILNNKKMDSVVGSESDIDRLRSAGQLMSKGMPRLPTALLEQYLPLVGRILASMNTENCGDFIHGKLTTSKLMDYAYPIIESFDNNDAKTWFAFNRSAIDAELDTYPIIVLKNTDAMQGILMIAKSLPDSQHKSFMSDLAALTKESNDKACTTARILFYKGESLPEPYRGYIARLLLTGNEGHEPL</sequence>
<proteinExistence type="predicted"/>
<protein>
    <submittedName>
        <fullName evidence="1">Uncharacterized protein</fullName>
    </submittedName>
</protein>
<keyword evidence="2" id="KW-1185">Reference proteome</keyword>
<evidence type="ECO:0000313" key="2">
    <source>
        <dbReference type="Proteomes" id="UP000187012"/>
    </source>
</evidence>
<evidence type="ECO:0000313" key="1">
    <source>
        <dbReference type="EMBL" id="SIT42327.1"/>
    </source>
</evidence>